<comment type="subcellular location">
    <subcellularLocation>
        <location evidence="1">Nucleus</location>
    </subcellularLocation>
</comment>
<dbReference type="GO" id="GO:0000723">
    <property type="term" value="P:telomere maintenance"/>
    <property type="evidence" value="ECO:0007669"/>
    <property type="project" value="TreeGrafter"/>
</dbReference>
<dbReference type="Gene3D" id="3.70.10.10">
    <property type="match status" value="1"/>
</dbReference>
<gene>
    <name evidence="5" type="ORF">K432DRAFT_308200</name>
</gene>
<dbReference type="GO" id="GO:0031573">
    <property type="term" value="P:mitotic intra-S DNA damage checkpoint signaling"/>
    <property type="evidence" value="ECO:0007669"/>
    <property type="project" value="TreeGrafter"/>
</dbReference>
<reference evidence="5 6" key="1">
    <citation type="journal article" date="2016" name="Nat. Commun.">
        <title>Ectomycorrhizal ecology is imprinted in the genome of the dominant symbiotic fungus Cenococcum geophilum.</title>
        <authorList>
            <consortium name="DOE Joint Genome Institute"/>
            <person name="Peter M."/>
            <person name="Kohler A."/>
            <person name="Ohm R.A."/>
            <person name="Kuo A."/>
            <person name="Krutzmann J."/>
            <person name="Morin E."/>
            <person name="Arend M."/>
            <person name="Barry K.W."/>
            <person name="Binder M."/>
            <person name="Choi C."/>
            <person name="Clum A."/>
            <person name="Copeland A."/>
            <person name="Grisel N."/>
            <person name="Haridas S."/>
            <person name="Kipfer T."/>
            <person name="LaButti K."/>
            <person name="Lindquist E."/>
            <person name="Lipzen A."/>
            <person name="Maire R."/>
            <person name="Meier B."/>
            <person name="Mihaltcheva S."/>
            <person name="Molinier V."/>
            <person name="Murat C."/>
            <person name="Poggeler S."/>
            <person name="Quandt C.A."/>
            <person name="Sperisen C."/>
            <person name="Tritt A."/>
            <person name="Tisserant E."/>
            <person name="Crous P.W."/>
            <person name="Henrissat B."/>
            <person name="Nehls U."/>
            <person name="Egli S."/>
            <person name="Spatafora J.W."/>
            <person name="Grigoriev I.V."/>
            <person name="Martin F.M."/>
        </authorList>
    </citation>
    <scope>NUCLEOTIDE SEQUENCE [LARGE SCALE GENOMIC DNA]</scope>
    <source>
        <strain evidence="5 6">CBS 459.81</strain>
    </source>
</reference>
<accession>A0A8E2E1C0</accession>
<dbReference type="OrthoDB" id="419537at2759"/>
<dbReference type="Proteomes" id="UP000250266">
    <property type="component" value="Unassembled WGS sequence"/>
</dbReference>
<comment type="similarity">
    <text evidence="2 4">Belongs to the HUS1 family.</text>
</comment>
<sequence length="355" mass="38389">MRFKASIQNISTFTKLTASLNSLGPLAWVKLSENQACFTIIPEQGTQVWAYLRTQDTIFESYTIQSAADNIINLEVPLTSLTRALKSALQATSASIRLTKKDNIPLLALTIVTTSSGTSRGAFGTTTGTSNPDDAFGDEHEAGTGFDSAFGRDRETIVTQEVPVRVLSPETVSGLHEPRCREPDVHIMLPPLIQLKSISDRFTKLALVGAKSVGGSTVTAAVSSQRTRLEMAANMHGCLRLSIQSDAMNISSVWTGLSNPELDPSQVLGGEEGIREHPSTRMKELGSADGRSEEGWATVRIDGKDWGKVMSVGRLGGKVIACFCHEHALILYVYLPNDNGMDESVLTYYVSSYSA</sequence>
<dbReference type="GO" id="GO:0035861">
    <property type="term" value="C:site of double-strand break"/>
    <property type="evidence" value="ECO:0007669"/>
    <property type="project" value="TreeGrafter"/>
</dbReference>
<dbReference type="InterPro" id="IPR007150">
    <property type="entry name" value="HUS1/Mec3"/>
</dbReference>
<organism evidence="5 6">
    <name type="scientific">Lepidopterella palustris CBS 459.81</name>
    <dbReference type="NCBI Taxonomy" id="1314670"/>
    <lineage>
        <taxon>Eukaryota</taxon>
        <taxon>Fungi</taxon>
        <taxon>Dikarya</taxon>
        <taxon>Ascomycota</taxon>
        <taxon>Pezizomycotina</taxon>
        <taxon>Dothideomycetes</taxon>
        <taxon>Pleosporomycetidae</taxon>
        <taxon>Mytilinidiales</taxon>
        <taxon>Argynnaceae</taxon>
        <taxon>Lepidopterella</taxon>
    </lineage>
</organism>
<evidence type="ECO:0000256" key="4">
    <source>
        <dbReference type="PIRNR" id="PIRNR011312"/>
    </source>
</evidence>
<dbReference type="GO" id="GO:0006289">
    <property type="term" value="P:nucleotide-excision repair"/>
    <property type="evidence" value="ECO:0007669"/>
    <property type="project" value="TreeGrafter"/>
</dbReference>
<dbReference type="AlphaFoldDB" id="A0A8E2E1C0"/>
<dbReference type="GO" id="GO:0030896">
    <property type="term" value="C:checkpoint clamp complex"/>
    <property type="evidence" value="ECO:0007669"/>
    <property type="project" value="InterPro"/>
</dbReference>
<dbReference type="PANTHER" id="PTHR12900:SF0">
    <property type="entry name" value="CHECKPOINT PROTEIN"/>
    <property type="match status" value="1"/>
</dbReference>
<proteinExistence type="inferred from homology"/>
<keyword evidence="6" id="KW-1185">Reference proteome</keyword>
<name>A0A8E2E1C0_9PEZI</name>
<dbReference type="GO" id="GO:0005730">
    <property type="term" value="C:nucleolus"/>
    <property type="evidence" value="ECO:0007669"/>
    <property type="project" value="InterPro"/>
</dbReference>
<evidence type="ECO:0000313" key="5">
    <source>
        <dbReference type="EMBL" id="OCK75571.1"/>
    </source>
</evidence>
<keyword evidence="3" id="KW-0539">Nucleus</keyword>
<dbReference type="EMBL" id="KV745300">
    <property type="protein sequence ID" value="OCK75571.1"/>
    <property type="molecule type" value="Genomic_DNA"/>
</dbReference>
<dbReference type="GO" id="GO:0044778">
    <property type="term" value="P:meiotic DNA integrity checkpoint signaling"/>
    <property type="evidence" value="ECO:0007669"/>
    <property type="project" value="TreeGrafter"/>
</dbReference>
<dbReference type="GO" id="GO:0000724">
    <property type="term" value="P:double-strand break repair via homologous recombination"/>
    <property type="evidence" value="ECO:0007669"/>
    <property type="project" value="TreeGrafter"/>
</dbReference>
<dbReference type="InterPro" id="IPR016580">
    <property type="entry name" value="HUS1"/>
</dbReference>
<dbReference type="PANTHER" id="PTHR12900">
    <property type="entry name" value="MITOTIC AND DNA DAMAGE CHECKPOINT PROTEIN HUS1"/>
    <property type="match status" value="1"/>
</dbReference>
<evidence type="ECO:0000256" key="3">
    <source>
        <dbReference type="ARBA" id="ARBA00023242"/>
    </source>
</evidence>
<protein>
    <recommendedName>
        <fullName evidence="4">Checkpoint protein</fullName>
    </recommendedName>
</protein>
<dbReference type="GO" id="GO:0033314">
    <property type="term" value="P:mitotic DNA replication checkpoint signaling"/>
    <property type="evidence" value="ECO:0007669"/>
    <property type="project" value="TreeGrafter"/>
</dbReference>
<evidence type="ECO:0000256" key="2">
    <source>
        <dbReference type="ARBA" id="ARBA00005563"/>
    </source>
</evidence>
<evidence type="ECO:0000313" key="6">
    <source>
        <dbReference type="Proteomes" id="UP000250266"/>
    </source>
</evidence>
<dbReference type="PIRSF" id="PIRSF011312">
    <property type="entry name" value="Cell_cycle_HUS1"/>
    <property type="match status" value="1"/>
</dbReference>
<dbReference type="Pfam" id="PF04005">
    <property type="entry name" value="Hus1"/>
    <property type="match status" value="1"/>
</dbReference>
<evidence type="ECO:0000256" key="1">
    <source>
        <dbReference type="ARBA" id="ARBA00004123"/>
    </source>
</evidence>